<comment type="caution">
    <text evidence="2">The sequence shown here is derived from an EMBL/GenBank/DDBJ whole genome shotgun (WGS) entry which is preliminary data.</text>
</comment>
<dbReference type="AlphaFoldDB" id="A0A9P4H0Z9"/>
<feature type="region of interest" description="Disordered" evidence="1">
    <location>
        <begin position="45"/>
        <end position="70"/>
    </location>
</feature>
<dbReference type="OrthoDB" id="3794393at2759"/>
<sequence>MVTTQPLTLTQLAQTTNMACLTLPPPPKGVDPEVLAKINVFMNTTAPKPASKPPLKAQQRPALSRRGAGTRNVETKTHGIVDSLDQNEKCGLNASEEKDATDGVFNEIYKSPSRFYHRTLEAERFRCQSTTDKPTHNFDCDEYNEKSSLLFPLSSSTPSPNNALQRSKILARAIYTRPPRTSPPLPLPPRPVPTPSQRKIEPSALTTLLSLLYVFLMGLFVDDQPAIIEYSTAEIKSKVRVRCEAQLREVVVGRPRITVVMLHIDDENTEKTQVVPITAKPKRVRDLLKEGGVRDVAENLYGKEILGAMRMLSAQQRFGENRM</sequence>
<organism evidence="2 3">
    <name type="scientific">Setomelanomma holmii</name>
    <dbReference type="NCBI Taxonomy" id="210430"/>
    <lineage>
        <taxon>Eukaryota</taxon>
        <taxon>Fungi</taxon>
        <taxon>Dikarya</taxon>
        <taxon>Ascomycota</taxon>
        <taxon>Pezizomycotina</taxon>
        <taxon>Dothideomycetes</taxon>
        <taxon>Pleosporomycetidae</taxon>
        <taxon>Pleosporales</taxon>
        <taxon>Pleosporineae</taxon>
        <taxon>Phaeosphaeriaceae</taxon>
        <taxon>Setomelanomma</taxon>
    </lineage>
</organism>
<reference evidence="2" key="1">
    <citation type="journal article" date="2020" name="Stud. Mycol.">
        <title>101 Dothideomycetes genomes: a test case for predicting lifestyles and emergence of pathogens.</title>
        <authorList>
            <person name="Haridas S."/>
            <person name="Albert R."/>
            <person name="Binder M."/>
            <person name="Bloem J."/>
            <person name="Labutti K."/>
            <person name="Salamov A."/>
            <person name="Andreopoulos B."/>
            <person name="Baker S."/>
            <person name="Barry K."/>
            <person name="Bills G."/>
            <person name="Bluhm B."/>
            <person name="Cannon C."/>
            <person name="Castanera R."/>
            <person name="Culley D."/>
            <person name="Daum C."/>
            <person name="Ezra D."/>
            <person name="Gonzalez J."/>
            <person name="Henrissat B."/>
            <person name="Kuo A."/>
            <person name="Liang C."/>
            <person name="Lipzen A."/>
            <person name="Lutzoni F."/>
            <person name="Magnuson J."/>
            <person name="Mondo S."/>
            <person name="Nolan M."/>
            <person name="Ohm R."/>
            <person name="Pangilinan J."/>
            <person name="Park H.-J."/>
            <person name="Ramirez L."/>
            <person name="Alfaro M."/>
            <person name="Sun H."/>
            <person name="Tritt A."/>
            <person name="Yoshinaga Y."/>
            <person name="Zwiers L.-H."/>
            <person name="Turgeon B."/>
            <person name="Goodwin S."/>
            <person name="Spatafora J."/>
            <person name="Crous P."/>
            <person name="Grigoriev I."/>
        </authorList>
    </citation>
    <scope>NUCLEOTIDE SEQUENCE</scope>
    <source>
        <strain evidence="2">CBS 110217</strain>
    </source>
</reference>
<proteinExistence type="predicted"/>
<evidence type="ECO:0000313" key="2">
    <source>
        <dbReference type="EMBL" id="KAF2024726.1"/>
    </source>
</evidence>
<evidence type="ECO:0000313" key="3">
    <source>
        <dbReference type="Proteomes" id="UP000799777"/>
    </source>
</evidence>
<feature type="compositionally biased region" description="Low complexity" evidence="1">
    <location>
        <begin position="46"/>
        <end position="57"/>
    </location>
</feature>
<dbReference type="EMBL" id="ML978286">
    <property type="protein sequence ID" value="KAF2024726.1"/>
    <property type="molecule type" value="Genomic_DNA"/>
</dbReference>
<evidence type="ECO:0000256" key="1">
    <source>
        <dbReference type="SAM" id="MobiDB-lite"/>
    </source>
</evidence>
<feature type="compositionally biased region" description="Pro residues" evidence="1">
    <location>
        <begin position="180"/>
        <end position="194"/>
    </location>
</feature>
<name>A0A9P4H0Z9_9PLEO</name>
<dbReference type="Proteomes" id="UP000799777">
    <property type="component" value="Unassembled WGS sequence"/>
</dbReference>
<gene>
    <name evidence="2" type="ORF">EK21DRAFT_93848</name>
</gene>
<keyword evidence="3" id="KW-1185">Reference proteome</keyword>
<feature type="region of interest" description="Disordered" evidence="1">
    <location>
        <begin position="177"/>
        <end position="198"/>
    </location>
</feature>
<accession>A0A9P4H0Z9</accession>
<protein>
    <submittedName>
        <fullName evidence="2">Uncharacterized protein</fullName>
    </submittedName>
</protein>